<dbReference type="SMART" id="SM00530">
    <property type="entry name" value="HTH_XRE"/>
    <property type="match status" value="1"/>
</dbReference>
<name>A0ABY4ME20_9ACTN</name>
<dbReference type="RefSeq" id="WP_248866834.1">
    <property type="nucleotide sequence ID" value="NZ_CP086322.1"/>
</dbReference>
<proteinExistence type="predicted"/>
<gene>
    <name evidence="2" type="ORF">K9S39_32260</name>
</gene>
<dbReference type="InterPro" id="IPR001387">
    <property type="entry name" value="Cro/C1-type_HTH"/>
</dbReference>
<keyword evidence="3" id="KW-1185">Reference proteome</keyword>
<dbReference type="InterPro" id="IPR043917">
    <property type="entry name" value="DUF5753"/>
</dbReference>
<dbReference type="CDD" id="cd00093">
    <property type="entry name" value="HTH_XRE"/>
    <property type="match status" value="1"/>
</dbReference>
<dbReference type="InterPro" id="IPR010982">
    <property type="entry name" value="Lambda_DNA-bd_dom_sf"/>
</dbReference>
<dbReference type="Pfam" id="PF13560">
    <property type="entry name" value="HTH_31"/>
    <property type="match status" value="1"/>
</dbReference>
<evidence type="ECO:0000259" key="1">
    <source>
        <dbReference type="PROSITE" id="PS50943"/>
    </source>
</evidence>
<dbReference type="SUPFAM" id="SSF47413">
    <property type="entry name" value="lambda repressor-like DNA-binding domains"/>
    <property type="match status" value="1"/>
</dbReference>
<dbReference type="EMBL" id="CP086322">
    <property type="protein sequence ID" value="UQA95925.1"/>
    <property type="molecule type" value="Genomic_DNA"/>
</dbReference>
<accession>A0ABY4ME20</accession>
<reference evidence="2" key="1">
    <citation type="submission" date="2021-10" db="EMBL/GenBank/DDBJ databases">
        <title>Streptomyces nigrumlapis sp.nov.,an antimicrobial producing actinobacterium isolated from Black Gobi rocks.</title>
        <authorList>
            <person name="Wen Y."/>
            <person name="Zhang W."/>
            <person name="Liu X.G."/>
        </authorList>
    </citation>
    <scope>NUCLEOTIDE SEQUENCE</scope>
    <source>
        <strain evidence="2">ST13-2-2</strain>
    </source>
</reference>
<dbReference type="PROSITE" id="PS50943">
    <property type="entry name" value="HTH_CROC1"/>
    <property type="match status" value="1"/>
</dbReference>
<sequence>MKFTPQELTPYVSARHYFGSELRRHRESAKLSLAQLADILNSSKSTLARIERADLMPPPDLPAALDAAFGTDKHFYGLYQLARKETHPDRFRRYMEFHARAEAIEVFETQFVPGLLQTEAYARALLSAPPDVTREMIEERVQARLDRQEQLHSAASRRHWAILDEAILCRPVGGSQVMHAQLNALLSHVDTPTRTIQVLPFEHGEHALMAGPLALVKTSVGQTVAWEEGHIDGRLFEDPAAVNRRVALYDKLRAYALSPRDSAERIRKAMERHVPCE</sequence>
<dbReference type="Proteomes" id="UP000830115">
    <property type="component" value="Chromosome"/>
</dbReference>
<dbReference type="Gene3D" id="1.10.260.40">
    <property type="entry name" value="lambda repressor-like DNA-binding domains"/>
    <property type="match status" value="1"/>
</dbReference>
<evidence type="ECO:0000313" key="2">
    <source>
        <dbReference type="EMBL" id="UQA95925.1"/>
    </source>
</evidence>
<dbReference type="Pfam" id="PF19054">
    <property type="entry name" value="DUF5753"/>
    <property type="match status" value="1"/>
</dbReference>
<protein>
    <submittedName>
        <fullName evidence="2">Helix-turn-helix transcriptional regulator</fullName>
    </submittedName>
</protein>
<feature type="domain" description="HTH cro/C1-type" evidence="1">
    <location>
        <begin position="22"/>
        <end position="76"/>
    </location>
</feature>
<evidence type="ECO:0000313" key="3">
    <source>
        <dbReference type="Proteomes" id="UP000830115"/>
    </source>
</evidence>
<organism evidence="2 3">
    <name type="scientific">Streptomyces halobius</name>
    <dbReference type="NCBI Taxonomy" id="2879846"/>
    <lineage>
        <taxon>Bacteria</taxon>
        <taxon>Bacillati</taxon>
        <taxon>Actinomycetota</taxon>
        <taxon>Actinomycetes</taxon>
        <taxon>Kitasatosporales</taxon>
        <taxon>Streptomycetaceae</taxon>
        <taxon>Streptomyces</taxon>
    </lineage>
</organism>